<evidence type="ECO:0000313" key="1">
    <source>
        <dbReference type="EMBL" id="ORE86043.1"/>
    </source>
</evidence>
<reference evidence="1 2" key="1">
    <citation type="submission" date="2013-04" db="EMBL/GenBank/DDBJ databases">
        <title>Oceanococcus atlanticus 22II-S10r2 Genome Sequencing.</title>
        <authorList>
            <person name="Lai Q."/>
            <person name="Li G."/>
            <person name="Shao Z."/>
        </authorList>
    </citation>
    <scope>NUCLEOTIDE SEQUENCE [LARGE SCALE GENOMIC DNA]</scope>
    <source>
        <strain evidence="1 2">22II-S10r2</strain>
    </source>
</reference>
<comment type="caution">
    <text evidence="1">The sequence shown here is derived from an EMBL/GenBank/DDBJ whole genome shotgun (WGS) entry which is preliminary data.</text>
</comment>
<organism evidence="1 2">
    <name type="scientific">Oceanococcus atlanticus</name>
    <dbReference type="NCBI Taxonomy" id="1317117"/>
    <lineage>
        <taxon>Bacteria</taxon>
        <taxon>Pseudomonadati</taxon>
        <taxon>Pseudomonadota</taxon>
        <taxon>Gammaproteobacteria</taxon>
        <taxon>Chromatiales</taxon>
        <taxon>Oceanococcaceae</taxon>
        <taxon>Oceanococcus</taxon>
    </lineage>
</organism>
<sequence length="69" mass="7859">MERFHLFFDENKRAIVIEDHPDALDLAPYDRMATRARGMADALTAEFWLKAHGGVAIYADGRQVEVEPI</sequence>
<dbReference type="AlphaFoldDB" id="A0A1Y1SBV1"/>
<dbReference type="OrthoDB" id="4925391at2"/>
<gene>
    <name evidence="1" type="ORF">ATO7_12138</name>
</gene>
<name>A0A1Y1SBV1_9GAMM</name>
<keyword evidence="2" id="KW-1185">Reference proteome</keyword>
<proteinExistence type="predicted"/>
<evidence type="ECO:0000313" key="2">
    <source>
        <dbReference type="Proteomes" id="UP000192342"/>
    </source>
</evidence>
<protein>
    <submittedName>
        <fullName evidence="1">Uncharacterized protein</fullName>
    </submittedName>
</protein>
<accession>A0A1Y1SBV1</accession>
<dbReference type="EMBL" id="AQQV01000003">
    <property type="protein sequence ID" value="ORE86043.1"/>
    <property type="molecule type" value="Genomic_DNA"/>
</dbReference>
<dbReference type="Proteomes" id="UP000192342">
    <property type="component" value="Unassembled WGS sequence"/>
</dbReference>
<dbReference type="RefSeq" id="WP_083562090.1">
    <property type="nucleotide sequence ID" value="NZ_AQQV01000003.1"/>
</dbReference>